<evidence type="ECO:0000256" key="7">
    <source>
        <dbReference type="ARBA" id="ARBA00023242"/>
    </source>
</evidence>
<keyword evidence="4" id="KW-0090">Biological rhythms</keyword>
<sequence>MRNVPEDSSPFLVVGGVKGGTVCRGWGNYRGVTELSFFLSHLPNPAPLFLNFRPLSLDRCVCPFPDLCPHLSVYLCPLLFLGPVSLSVSPPPTIPVSLGPCPLSSNLSPLSLDLCCVAVYTIFSPTWGVPSLSPHPSPFRPVFPWPTGLLKEKERKAVLPAATVPGPGLETAVPADAPVGVVGGGGSPRGRPGAVPGPSLLAPLLWERTLPFGDVEYVDLDAFLLEHGLPPSPPPPAGGPSPAPSPARTPAPSPGPGSCGSASPRSSPGHAPARAALGASGVHRAGLTSRDTPSPVDPDTVEVLMTFEPDPADLALSSIPGHETFDPRRHRFSEEELKPQPIMKKARKIQVPEDQKDEKYWSRRYKNNEAAKRSRDARRLKENQISVRAAFLEKENALLRQEVVAVRQELSHYRAVLSRYQAQHGAL</sequence>
<keyword evidence="7" id="KW-0539">Nucleus</keyword>
<dbReference type="GO" id="GO:0005634">
    <property type="term" value="C:nucleus"/>
    <property type="evidence" value="ECO:0007669"/>
    <property type="project" value="UniProtKB-SubCell"/>
</dbReference>
<dbReference type="InterPro" id="IPR040223">
    <property type="entry name" value="PAR_bZIP"/>
</dbReference>
<dbReference type="PROSITE" id="PS50217">
    <property type="entry name" value="BZIP"/>
    <property type="match status" value="1"/>
</dbReference>
<dbReference type="SUPFAM" id="SSF57959">
    <property type="entry name" value="Leucine zipper domain"/>
    <property type="match status" value="1"/>
</dbReference>
<organism evidence="10">
    <name type="scientific">Castor canadensis</name>
    <name type="common">American beaver</name>
    <dbReference type="NCBI Taxonomy" id="51338"/>
    <lineage>
        <taxon>Eukaryota</taxon>
        <taxon>Metazoa</taxon>
        <taxon>Chordata</taxon>
        <taxon>Craniata</taxon>
        <taxon>Vertebrata</taxon>
        <taxon>Euteleostomi</taxon>
        <taxon>Mammalia</taxon>
        <taxon>Eutheria</taxon>
        <taxon>Euarchontoglires</taxon>
        <taxon>Glires</taxon>
        <taxon>Rodentia</taxon>
        <taxon>Castorimorpha</taxon>
        <taxon>Castoridae</taxon>
        <taxon>Castor</taxon>
    </lineage>
</organism>
<feature type="domain" description="BZIP" evidence="9">
    <location>
        <begin position="357"/>
        <end position="420"/>
    </location>
</feature>
<keyword evidence="5" id="KW-0238">DNA-binding</keyword>
<dbReference type="PANTHER" id="PTHR11988">
    <property type="entry name" value="THYROTROPH EMBRYONIC FACTOR RELATED"/>
    <property type="match status" value="1"/>
</dbReference>
<keyword evidence="6" id="KW-0804">Transcription</keyword>
<dbReference type="FunFam" id="1.20.5.170:FF:000007">
    <property type="entry name" value="hepatic leukemia factor isoform X2"/>
    <property type="match status" value="1"/>
</dbReference>
<dbReference type="AlphaFoldDB" id="A0A8C0X5L2"/>
<protein>
    <recommendedName>
        <fullName evidence="9">BZIP domain-containing protein</fullName>
    </recommendedName>
</protein>
<comment type="similarity">
    <text evidence="2">Belongs to the bZIP family. PAR subfamily.</text>
</comment>
<dbReference type="GO" id="GO:0000981">
    <property type="term" value="F:DNA-binding transcription factor activity, RNA polymerase II-specific"/>
    <property type="evidence" value="ECO:0007669"/>
    <property type="project" value="TreeGrafter"/>
</dbReference>
<evidence type="ECO:0000256" key="1">
    <source>
        <dbReference type="ARBA" id="ARBA00004123"/>
    </source>
</evidence>
<evidence type="ECO:0000259" key="9">
    <source>
        <dbReference type="PROSITE" id="PS50217"/>
    </source>
</evidence>
<evidence type="ECO:0000256" key="6">
    <source>
        <dbReference type="ARBA" id="ARBA00023163"/>
    </source>
</evidence>
<evidence type="ECO:0000256" key="8">
    <source>
        <dbReference type="SAM" id="MobiDB-lite"/>
    </source>
</evidence>
<gene>
    <name evidence="10" type="primary">Dbp</name>
</gene>
<name>A0A8C0X5L2_CASCN</name>
<proteinExistence type="inferred from homology"/>
<feature type="region of interest" description="Disordered" evidence="8">
    <location>
        <begin position="229"/>
        <end position="274"/>
    </location>
</feature>
<dbReference type="SMART" id="SM00338">
    <property type="entry name" value="BRLZ"/>
    <property type="match status" value="1"/>
</dbReference>
<dbReference type="Ensembl" id="ENSCCNT00000029118.1">
    <property type="protein sequence ID" value="ENSCCNP00000022749.1"/>
    <property type="gene ID" value="ENSCCNG00000022369.1"/>
</dbReference>
<dbReference type="CDD" id="cd14695">
    <property type="entry name" value="bZIP_HLF"/>
    <property type="match status" value="1"/>
</dbReference>
<dbReference type="InterPro" id="IPR046347">
    <property type="entry name" value="bZIP_sf"/>
</dbReference>
<evidence type="ECO:0000256" key="3">
    <source>
        <dbReference type="ARBA" id="ARBA00023015"/>
    </source>
</evidence>
<reference evidence="10" key="1">
    <citation type="submission" date="2023-09" db="UniProtKB">
        <authorList>
            <consortium name="Ensembl"/>
        </authorList>
    </citation>
    <scope>IDENTIFICATION</scope>
</reference>
<dbReference type="Pfam" id="PF07716">
    <property type="entry name" value="bZIP_2"/>
    <property type="match status" value="1"/>
</dbReference>
<evidence type="ECO:0000256" key="2">
    <source>
        <dbReference type="ARBA" id="ARBA00009208"/>
    </source>
</evidence>
<evidence type="ECO:0000256" key="4">
    <source>
        <dbReference type="ARBA" id="ARBA00023108"/>
    </source>
</evidence>
<dbReference type="PANTHER" id="PTHR11988:SF7">
    <property type="entry name" value="D SITE-BINDING PROTEIN"/>
    <property type="match status" value="1"/>
</dbReference>
<keyword evidence="3" id="KW-0805">Transcription regulation</keyword>
<comment type="subcellular location">
    <subcellularLocation>
        <location evidence="1">Nucleus</location>
    </subcellularLocation>
</comment>
<feature type="compositionally biased region" description="Low complexity" evidence="8">
    <location>
        <begin position="259"/>
        <end position="269"/>
    </location>
</feature>
<feature type="compositionally biased region" description="Pro residues" evidence="8">
    <location>
        <begin position="230"/>
        <end position="255"/>
    </location>
</feature>
<evidence type="ECO:0000256" key="5">
    <source>
        <dbReference type="ARBA" id="ARBA00023125"/>
    </source>
</evidence>
<dbReference type="GO" id="GO:0000978">
    <property type="term" value="F:RNA polymerase II cis-regulatory region sequence-specific DNA binding"/>
    <property type="evidence" value="ECO:0007669"/>
    <property type="project" value="TreeGrafter"/>
</dbReference>
<dbReference type="GO" id="GO:0048511">
    <property type="term" value="P:rhythmic process"/>
    <property type="evidence" value="ECO:0007669"/>
    <property type="project" value="UniProtKB-KW"/>
</dbReference>
<dbReference type="Gene3D" id="1.20.5.170">
    <property type="match status" value="1"/>
</dbReference>
<evidence type="ECO:0000313" key="10">
    <source>
        <dbReference type="Ensembl" id="ENSCCNP00000022749.1"/>
    </source>
</evidence>
<accession>A0A8C0X5L2</accession>
<dbReference type="InterPro" id="IPR004827">
    <property type="entry name" value="bZIP"/>
</dbReference>